<dbReference type="EMBL" id="JACHYB010000002">
    <property type="protein sequence ID" value="MBB3188171.1"/>
    <property type="molecule type" value="Genomic_DNA"/>
</dbReference>
<evidence type="ECO:0000313" key="7">
    <source>
        <dbReference type="Proteomes" id="UP000544222"/>
    </source>
</evidence>
<dbReference type="GO" id="GO:0016020">
    <property type="term" value="C:membrane"/>
    <property type="evidence" value="ECO:0007669"/>
    <property type="project" value="UniProtKB-SubCell"/>
</dbReference>
<dbReference type="Pfam" id="PF02674">
    <property type="entry name" value="Colicin_V"/>
    <property type="match status" value="1"/>
</dbReference>
<comment type="subcellular location">
    <subcellularLocation>
        <location evidence="1">Membrane</location>
        <topology evidence="1">Multi-pass membrane protein</topology>
    </subcellularLocation>
</comment>
<evidence type="ECO:0000313" key="6">
    <source>
        <dbReference type="EMBL" id="MBB3188171.1"/>
    </source>
</evidence>
<accession>A0A7W5DSC1</accession>
<keyword evidence="4 5" id="KW-0472">Membrane</keyword>
<dbReference type="GO" id="GO:0009403">
    <property type="term" value="P:toxin biosynthetic process"/>
    <property type="evidence" value="ECO:0007669"/>
    <property type="project" value="InterPro"/>
</dbReference>
<keyword evidence="3 5" id="KW-1133">Transmembrane helix</keyword>
<comment type="caution">
    <text evidence="6">The sequence shown here is derived from an EMBL/GenBank/DDBJ whole genome shotgun (WGS) entry which is preliminary data.</text>
</comment>
<protein>
    <submittedName>
        <fullName evidence="6">Membrane protein required for colicin V production</fullName>
    </submittedName>
</protein>
<dbReference type="AlphaFoldDB" id="A0A7W5DSC1"/>
<keyword evidence="7" id="KW-1185">Reference proteome</keyword>
<feature type="transmembrane region" description="Helical" evidence="5">
    <location>
        <begin position="28"/>
        <end position="45"/>
    </location>
</feature>
<sequence length="167" mass="18075">MNKLDLFFLVVLGIGFIRGLMKGAIMQLASLAAIILGIYGASTLYEPFAHFLAQSLHVSVQLSAPLAFLLLFVAIGLGLFFLGKLLASFFKAISLSWIDRLLGALIGLLKVALILGILLQLFAFLDAAKSKGAPTKTHSTLYQTLEAFPSQVLPFFHLHVTKSSVLK</sequence>
<gene>
    <name evidence="6" type="ORF">FHX64_002369</name>
</gene>
<dbReference type="RefSeq" id="WP_183413949.1">
    <property type="nucleotide sequence ID" value="NZ_JACHYB010000002.1"/>
</dbReference>
<dbReference type="Proteomes" id="UP000544222">
    <property type="component" value="Unassembled WGS sequence"/>
</dbReference>
<evidence type="ECO:0000256" key="5">
    <source>
        <dbReference type="SAM" id="Phobius"/>
    </source>
</evidence>
<feature type="transmembrane region" description="Helical" evidence="5">
    <location>
        <begin position="101"/>
        <end position="125"/>
    </location>
</feature>
<keyword evidence="2 5" id="KW-0812">Transmembrane</keyword>
<reference evidence="6 7" key="1">
    <citation type="submission" date="2020-08" db="EMBL/GenBank/DDBJ databases">
        <title>Genomic Encyclopedia of Type Strains, Phase IV (KMG-IV): sequencing the most valuable type-strain genomes for metagenomic binning, comparative biology and taxonomic classification.</title>
        <authorList>
            <person name="Goeker M."/>
        </authorList>
    </citation>
    <scope>NUCLEOTIDE SEQUENCE [LARGE SCALE GENOMIC DNA]</scope>
    <source>
        <strain evidence="6 7">DSM 27471</strain>
    </source>
</reference>
<name>A0A7W5DSC1_9PORP</name>
<evidence type="ECO:0000256" key="1">
    <source>
        <dbReference type="ARBA" id="ARBA00004141"/>
    </source>
</evidence>
<feature type="transmembrane region" description="Helical" evidence="5">
    <location>
        <begin position="6"/>
        <end position="21"/>
    </location>
</feature>
<evidence type="ECO:0000256" key="4">
    <source>
        <dbReference type="ARBA" id="ARBA00023136"/>
    </source>
</evidence>
<feature type="transmembrane region" description="Helical" evidence="5">
    <location>
        <begin position="65"/>
        <end position="89"/>
    </location>
</feature>
<evidence type="ECO:0000256" key="3">
    <source>
        <dbReference type="ARBA" id="ARBA00022989"/>
    </source>
</evidence>
<dbReference type="PANTHER" id="PTHR37306">
    <property type="entry name" value="COLICIN V PRODUCTION PROTEIN"/>
    <property type="match status" value="1"/>
</dbReference>
<dbReference type="PANTHER" id="PTHR37306:SF1">
    <property type="entry name" value="COLICIN V PRODUCTION PROTEIN"/>
    <property type="match status" value="1"/>
</dbReference>
<proteinExistence type="predicted"/>
<organism evidence="6 7">
    <name type="scientific">Microbacter margulisiae</name>
    <dbReference type="NCBI Taxonomy" id="1350067"/>
    <lineage>
        <taxon>Bacteria</taxon>
        <taxon>Pseudomonadati</taxon>
        <taxon>Bacteroidota</taxon>
        <taxon>Bacteroidia</taxon>
        <taxon>Bacteroidales</taxon>
        <taxon>Porphyromonadaceae</taxon>
        <taxon>Microbacter</taxon>
    </lineage>
</organism>
<dbReference type="InterPro" id="IPR003825">
    <property type="entry name" value="Colicin-V_CvpA"/>
</dbReference>
<evidence type="ECO:0000256" key="2">
    <source>
        <dbReference type="ARBA" id="ARBA00022692"/>
    </source>
</evidence>